<accession>A0A1L9WV78</accession>
<feature type="compositionally biased region" description="Low complexity" evidence="1">
    <location>
        <begin position="787"/>
        <end position="799"/>
    </location>
</feature>
<feature type="transmembrane region" description="Helical" evidence="2">
    <location>
        <begin position="46"/>
        <end position="65"/>
    </location>
</feature>
<evidence type="ECO:0000313" key="3">
    <source>
        <dbReference type="EMBL" id="OJK00013.1"/>
    </source>
</evidence>
<dbReference type="Proteomes" id="UP000184546">
    <property type="component" value="Unassembled WGS sequence"/>
</dbReference>
<feature type="compositionally biased region" description="Polar residues" evidence="1">
    <location>
        <begin position="661"/>
        <end position="670"/>
    </location>
</feature>
<keyword evidence="2" id="KW-0472">Membrane</keyword>
<dbReference type="InterPro" id="IPR021047">
    <property type="entry name" value="Mannosyltransferase_CMT1"/>
</dbReference>
<reference evidence="4" key="1">
    <citation type="journal article" date="2017" name="Genome Biol.">
        <title>Comparative genomics reveals high biological diversity and specific adaptations in the industrially and medically important fungal genus Aspergillus.</title>
        <authorList>
            <person name="de Vries R.P."/>
            <person name="Riley R."/>
            <person name="Wiebenga A."/>
            <person name="Aguilar-Osorio G."/>
            <person name="Amillis S."/>
            <person name="Uchima C.A."/>
            <person name="Anderluh G."/>
            <person name="Asadollahi M."/>
            <person name="Askin M."/>
            <person name="Barry K."/>
            <person name="Battaglia E."/>
            <person name="Bayram O."/>
            <person name="Benocci T."/>
            <person name="Braus-Stromeyer S.A."/>
            <person name="Caldana C."/>
            <person name="Canovas D."/>
            <person name="Cerqueira G.C."/>
            <person name="Chen F."/>
            <person name="Chen W."/>
            <person name="Choi C."/>
            <person name="Clum A."/>
            <person name="Dos Santos R.A."/>
            <person name="Damasio A.R."/>
            <person name="Diallinas G."/>
            <person name="Emri T."/>
            <person name="Fekete E."/>
            <person name="Flipphi M."/>
            <person name="Freyberg S."/>
            <person name="Gallo A."/>
            <person name="Gournas C."/>
            <person name="Habgood R."/>
            <person name="Hainaut M."/>
            <person name="Harispe M.L."/>
            <person name="Henrissat B."/>
            <person name="Hilden K.S."/>
            <person name="Hope R."/>
            <person name="Hossain A."/>
            <person name="Karabika E."/>
            <person name="Karaffa L."/>
            <person name="Karanyi Z."/>
            <person name="Krasevec N."/>
            <person name="Kuo A."/>
            <person name="Kusch H."/>
            <person name="LaButti K."/>
            <person name="Lagendijk E.L."/>
            <person name="Lapidus A."/>
            <person name="Levasseur A."/>
            <person name="Lindquist E."/>
            <person name="Lipzen A."/>
            <person name="Logrieco A.F."/>
            <person name="MacCabe A."/>
            <person name="Maekelae M.R."/>
            <person name="Malavazi I."/>
            <person name="Melin P."/>
            <person name="Meyer V."/>
            <person name="Mielnichuk N."/>
            <person name="Miskei M."/>
            <person name="Molnar A.P."/>
            <person name="Mule G."/>
            <person name="Ngan C.Y."/>
            <person name="Orejas M."/>
            <person name="Orosz E."/>
            <person name="Ouedraogo J.P."/>
            <person name="Overkamp K.M."/>
            <person name="Park H.-S."/>
            <person name="Perrone G."/>
            <person name="Piumi F."/>
            <person name="Punt P.J."/>
            <person name="Ram A.F."/>
            <person name="Ramon A."/>
            <person name="Rauscher S."/>
            <person name="Record E."/>
            <person name="Riano-Pachon D.M."/>
            <person name="Robert V."/>
            <person name="Roehrig J."/>
            <person name="Ruller R."/>
            <person name="Salamov A."/>
            <person name="Salih N.S."/>
            <person name="Samson R.A."/>
            <person name="Sandor E."/>
            <person name="Sanguinetti M."/>
            <person name="Schuetze T."/>
            <person name="Sepcic K."/>
            <person name="Shelest E."/>
            <person name="Sherlock G."/>
            <person name="Sophianopoulou V."/>
            <person name="Squina F.M."/>
            <person name="Sun H."/>
            <person name="Susca A."/>
            <person name="Todd R.B."/>
            <person name="Tsang A."/>
            <person name="Unkles S.E."/>
            <person name="van de Wiele N."/>
            <person name="van Rossen-Uffink D."/>
            <person name="Oliveira J.V."/>
            <person name="Vesth T.C."/>
            <person name="Visser J."/>
            <person name="Yu J.-H."/>
            <person name="Zhou M."/>
            <person name="Andersen M.R."/>
            <person name="Archer D.B."/>
            <person name="Baker S.E."/>
            <person name="Benoit I."/>
            <person name="Brakhage A.A."/>
            <person name="Braus G.H."/>
            <person name="Fischer R."/>
            <person name="Frisvad J.C."/>
            <person name="Goldman G.H."/>
            <person name="Houbraken J."/>
            <person name="Oakley B."/>
            <person name="Pocsi I."/>
            <person name="Scazzocchio C."/>
            <person name="Seiboth B."/>
            <person name="vanKuyk P.A."/>
            <person name="Wortman J."/>
            <person name="Dyer P.S."/>
            <person name="Grigoriev I.V."/>
        </authorList>
    </citation>
    <scope>NUCLEOTIDE SEQUENCE [LARGE SCALE GENOMIC DNA]</scope>
    <source>
        <strain evidence="4">ATCC 16872 / CBS 172.66 / WB 5094</strain>
    </source>
</reference>
<feature type="non-terminal residue" evidence="3">
    <location>
        <position position="1"/>
    </location>
</feature>
<dbReference type="Pfam" id="PF11735">
    <property type="entry name" value="CAP59_mtransfer"/>
    <property type="match status" value="1"/>
</dbReference>
<dbReference type="PANTHER" id="PTHR34144:SF8">
    <property type="entry name" value="GLYCOSYLTRANSFERASE FAMILY 69 PROTEIN"/>
    <property type="match status" value="1"/>
</dbReference>
<evidence type="ECO:0000256" key="2">
    <source>
        <dbReference type="SAM" id="Phobius"/>
    </source>
</evidence>
<keyword evidence="4" id="KW-1185">Reference proteome</keyword>
<dbReference type="OrthoDB" id="262547at2759"/>
<feature type="region of interest" description="Disordered" evidence="1">
    <location>
        <begin position="607"/>
        <end position="627"/>
    </location>
</feature>
<keyword evidence="2" id="KW-1133">Transmembrane helix</keyword>
<dbReference type="STRING" id="690307.A0A1L9WV78"/>
<feature type="region of interest" description="Disordered" evidence="1">
    <location>
        <begin position="707"/>
        <end position="732"/>
    </location>
</feature>
<sequence length="1023" mass="113482">RKVSFLSRLFSSTYSGYRSLKPSRPFLSASTRRGCYRRLLFRRWCLRLHATAGIILALIVLTSIFRPSYTRLPPHYSSLRDAVSQSTEPGRGNPRNEKVFIAASLYDRDGELAQGHWGDSVLRLIDLLGPNNVFLSIYENDSGADGERALRGLETQVTCKKSIVFEEHLDLDSLAKIVAPDGSRRTKRIEYLAEIRNRALRPLSDQHDVQYDRLLYLNDVAFNPVDALHLLFSTNVADDGVSHYRAACAIDFINPFKFYDTYATRDLQGYSMGLPIFPWFSTAGEGQSRQDVLSGKDAVRVRSCWSGMVAFDARFFQQSPKSQSYKGVETPVQFRASHELFWEASECCLIHADIQEPLANVEDSGIYINPYVRVAYDPHTLSWLGTTRRFERLYSLIQNLISRLAGLPWFNPRRDEIPGQNVQRTVWVPDGKEDGSGSFQTVDRVAGKDGFCGRPGLQVIVEHREEGQKGLSLLKVGTYQYMNTILAVLVQFAVICNARSKVSTANALKNSGESPKDSPVAQSVAFTRGDYSFQLHFYRYPEPLDAMVIMPSLLVPRCHQLPPPPWTFVNHHSSGDMEFANRVTGVIYGVLDSLMDRASLASLEESQHAPKAAKWPTASQISPGNQRTSLVDSVNTLRASSLALVSPSTSPSSRSPSIRPQNTSPSLFTQQDYTEEKDNKTANMYPVADVDDTAGFMAAARAWKPERDYTSPAQVEDVSNDKQGGEDNSANALDYNATAGDDDFVGIPGDDAFDGFAPPKSDAGDFEAGPETQKSVTDWDGADNTVKQQQQQQQQQQKQHVTAAVAASLPVTHTPSEEEDRENLTTFKSWGPPAPRDKPAARIRRVIIQGLPTAWCSPAKVLSLVHGGAIDSINVTSSGTAHILFCEADACKAFYDKYPNGIDLDREKKLTVFVEMGQEVDVVSSSLSFSLSVGATRVVRAVGAQMDVNMEQLVKLATSKNGKLEKMIDTYVPGEARSIVFRFCSVDDAVRFRAAFVREIEFEQCNVQYAVDPCETATGYHVD</sequence>
<feature type="compositionally biased region" description="Polar residues" evidence="1">
    <location>
        <begin position="617"/>
        <end position="627"/>
    </location>
</feature>
<organism evidence="3 4">
    <name type="scientific">Aspergillus aculeatus (strain ATCC 16872 / CBS 172.66 / WB 5094)</name>
    <dbReference type="NCBI Taxonomy" id="690307"/>
    <lineage>
        <taxon>Eukaryota</taxon>
        <taxon>Fungi</taxon>
        <taxon>Dikarya</taxon>
        <taxon>Ascomycota</taxon>
        <taxon>Pezizomycotina</taxon>
        <taxon>Eurotiomycetes</taxon>
        <taxon>Eurotiomycetidae</taxon>
        <taxon>Eurotiales</taxon>
        <taxon>Aspergillaceae</taxon>
        <taxon>Aspergillus</taxon>
        <taxon>Aspergillus subgen. Circumdati</taxon>
    </lineage>
</organism>
<keyword evidence="3" id="KW-0808">Transferase</keyword>
<evidence type="ECO:0000256" key="1">
    <source>
        <dbReference type="SAM" id="MobiDB-lite"/>
    </source>
</evidence>
<proteinExistence type="predicted"/>
<dbReference type="OMA" id="CEHEACK"/>
<feature type="region of interest" description="Disordered" evidence="1">
    <location>
        <begin position="644"/>
        <end position="670"/>
    </location>
</feature>
<dbReference type="EMBL" id="KV878977">
    <property type="protein sequence ID" value="OJK00013.1"/>
    <property type="molecule type" value="Genomic_DNA"/>
</dbReference>
<keyword evidence="2" id="KW-0812">Transmembrane</keyword>
<dbReference type="VEuPathDB" id="FungiDB:ASPACDRAFT_970"/>
<protein>
    <submittedName>
        <fullName evidence="3">Glycosyltransferase family 69 protein</fullName>
    </submittedName>
</protein>
<feature type="compositionally biased region" description="Low complexity" evidence="1">
    <location>
        <begin position="644"/>
        <end position="660"/>
    </location>
</feature>
<evidence type="ECO:0000313" key="4">
    <source>
        <dbReference type="Proteomes" id="UP000184546"/>
    </source>
</evidence>
<dbReference type="PANTHER" id="PTHR34144">
    <property type="entry name" value="CHROMOSOME 8, WHOLE GENOME SHOTGUN SEQUENCE"/>
    <property type="match status" value="1"/>
</dbReference>
<dbReference type="GeneID" id="30979950"/>
<feature type="region of interest" description="Disordered" evidence="1">
    <location>
        <begin position="753"/>
        <end position="838"/>
    </location>
</feature>
<feature type="non-terminal residue" evidence="3">
    <location>
        <position position="1023"/>
    </location>
</feature>
<name>A0A1L9WV78_ASPA1</name>
<dbReference type="RefSeq" id="XP_020056352.1">
    <property type="nucleotide sequence ID" value="XM_020206136.2"/>
</dbReference>
<gene>
    <name evidence="3" type="ORF">ASPACDRAFT_970</name>
</gene>
<dbReference type="GO" id="GO:0016740">
    <property type="term" value="F:transferase activity"/>
    <property type="evidence" value="ECO:0007669"/>
    <property type="project" value="UniProtKB-KW"/>
</dbReference>
<dbReference type="AlphaFoldDB" id="A0A1L9WV78"/>